<dbReference type="PANTHER" id="PTHR37482:SF1">
    <property type="entry name" value="OUTER MEMBRANE PROTEIN ASSEMBLY FACTOR BAME"/>
    <property type="match status" value="1"/>
</dbReference>
<evidence type="ECO:0000313" key="7">
    <source>
        <dbReference type="EMBL" id="RMU43599.1"/>
    </source>
</evidence>
<dbReference type="EMBL" id="RBUA01001398">
    <property type="protein sequence ID" value="RMU43599.1"/>
    <property type="molecule type" value="Genomic_DNA"/>
</dbReference>
<dbReference type="GO" id="GO:1990063">
    <property type="term" value="C:Bam protein complex"/>
    <property type="evidence" value="ECO:0007669"/>
    <property type="project" value="TreeGrafter"/>
</dbReference>
<keyword evidence="3 4" id="KW-0998">Cell outer membrane</keyword>
<comment type="subunit">
    <text evidence="4">Part of the Bam complex.</text>
</comment>
<protein>
    <recommendedName>
        <fullName evidence="4">Outer membrane protein assembly factor BamE</fullName>
    </recommendedName>
</protein>
<comment type="similarity">
    <text evidence="4">Belongs to the BamE family.</text>
</comment>
<comment type="subcellular location">
    <subcellularLocation>
        <location evidence="4">Cell outer membrane</location>
    </subcellularLocation>
</comment>
<feature type="region of interest" description="Disordered" evidence="5">
    <location>
        <begin position="72"/>
        <end position="132"/>
    </location>
</feature>
<feature type="domain" description="Outer membrane protein assembly factor BamE" evidence="6">
    <location>
        <begin position="1"/>
        <end position="59"/>
    </location>
</feature>
<evidence type="ECO:0000256" key="1">
    <source>
        <dbReference type="ARBA" id="ARBA00022729"/>
    </source>
</evidence>
<dbReference type="GO" id="GO:0043165">
    <property type="term" value="P:Gram-negative-bacterium-type cell outer membrane assembly"/>
    <property type="evidence" value="ECO:0007669"/>
    <property type="project" value="UniProtKB-UniRule"/>
</dbReference>
<evidence type="ECO:0000313" key="8">
    <source>
        <dbReference type="Proteomes" id="UP000280395"/>
    </source>
</evidence>
<dbReference type="AlphaFoldDB" id="A0A3M5UCR7"/>
<evidence type="ECO:0000256" key="4">
    <source>
        <dbReference type="HAMAP-Rule" id="MF_00925"/>
    </source>
</evidence>
<dbReference type="Proteomes" id="UP000280395">
    <property type="component" value="Unassembled WGS sequence"/>
</dbReference>
<comment type="function">
    <text evidence="4">Part of the outer membrane protein assembly complex, which is involved in assembly and insertion of beta-barrel proteins into the outer membrane.</text>
</comment>
<reference evidence="7 8" key="1">
    <citation type="submission" date="2018-08" db="EMBL/GenBank/DDBJ databases">
        <title>Recombination of ecologically and evolutionarily significant loci maintains genetic cohesion in the Pseudomonas syringae species complex.</title>
        <authorList>
            <person name="Dillon M."/>
            <person name="Thakur S."/>
            <person name="Almeida R.N.D."/>
            <person name="Weir B.S."/>
            <person name="Guttman D.S."/>
        </authorList>
    </citation>
    <scope>NUCLEOTIDE SEQUENCE [LARGE SCALE GENOMIC DNA]</scope>
    <source>
        <strain evidence="7 8">ICMP 14479</strain>
    </source>
</reference>
<name>A0A3M5UCR7_PSESX</name>
<proteinExistence type="inferred from homology"/>
<evidence type="ECO:0000256" key="3">
    <source>
        <dbReference type="ARBA" id="ARBA00023237"/>
    </source>
</evidence>
<gene>
    <name evidence="4" type="primary">bamE</name>
    <name evidence="7" type="ORF">ALP29_201694</name>
</gene>
<sequence>MIDQLRPGMTRRQVRFIMGSPLLTDTFHADRWDYLYSLQPGGGERQQERVSLIFNGNDQLVSLSGDFMPGVSRDEAILGKGSDTTAPVENQPQQPPEQPAKPGSLLDTIQKDVDSVETVPVPTQEPLDTNPR</sequence>
<dbReference type="InterPro" id="IPR007450">
    <property type="entry name" value="BamE_dom"/>
</dbReference>
<dbReference type="Pfam" id="PF04355">
    <property type="entry name" value="BamE"/>
    <property type="match status" value="1"/>
</dbReference>
<comment type="caution">
    <text evidence="7">The sequence shown here is derived from an EMBL/GenBank/DDBJ whole genome shotgun (WGS) entry which is preliminary data.</text>
</comment>
<dbReference type="InterPro" id="IPR037873">
    <property type="entry name" value="BamE-like"/>
</dbReference>
<evidence type="ECO:0000259" key="6">
    <source>
        <dbReference type="Pfam" id="PF04355"/>
    </source>
</evidence>
<keyword evidence="2 4" id="KW-0472">Membrane</keyword>
<dbReference type="Gene3D" id="3.30.1450.10">
    <property type="match status" value="1"/>
</dbReference>
<dbReference type="RefSeq" id="WP_147482291.1">
    <property type="nucleotide sequence ID" value="NZ_RBUA01001398.1"/>
</dbReference>
<dbReference type="GO" id="GO:0030674">
    <property type="term" value="F:protein-macromolecule adaptor activity"/>
    <property type="evidence" value="ECO:0007669"/>
    <property type="project" value="TreeGrafter"/>
</dbReference>
<dbReference type="PANTHER" id="PTHR37482">
    <property type="entry name" value="OUTER MEMBRANE PROTEIN ASSEMBLY FACTOR BAME"/>
    <property type="match status" value="1"/>
</dbReference>
<accession>A0A3M5UCR7</accession>
<dbReference type="GO" id="GO:0051205">
    <property type="term" value="P:protein insertion into membrane"/>
    <property type="evidence" value="ECO:0007669"/>
    <property type="project" value="UniProtKB-UniRule"/>
</dbReference>
<organism evidence="7 8">
    <name type="scientific">Pseudomonas syringae pv. avii</name>
    <dbReference type="NCBI Taxonomy" id="663959"/>
    <lineage>
        <taxon>Bacteria</taxon>
        <taxon>Pseudomonadati</taxon>
        <taxon>Pseudomonadota</taxon>
        <taxon>Gammaproteobacteria</taxon>
        <taxon>Pseudomonadales</taxon>
        <taxon>Pseudomonadaceae</taxon>
        <taxon>Pseudomonas</taxon>
        <taxon>Pseudomonas syringae</taxon>
    </lineage>
</organism>
<dbReference type="HAMAP" id="MF_00925">
    <property type="entry name" value="OM_assembly_BamE"/>
    <property type="match status" value="1"/>
</dbReference>
<evidence type="ECO:0000256" key="5">
    <source>
        <dbReference type="SAM" id="MobiDB-lite"/>
    </source>
</evidence>
<keyword evidence="1 4" id="KW-0732">Signal</keyword>
<dbReference type="InterPro" id="IPR026592">
    <property type="entry name" value="BamE"/>
</dbReference>
<evidence type="ECO:0000256" key="2">
    <source>
        <dbReference type="ARBA" id="ARBA00023136"/>
    </source>
</evidence>